<dbReference type="Pfam" id="PF07352">
    <property type="entry name" value="Phage_Mu_Gam"/>
    <property type="match status" value="1"/>
</dbReference>
<dbReference type="GO" id="GO:0003690">
    <property type="term" value="F:double-stranded DNA binding"/>
    <property type="evidence" value="ECO:0007669"/>
    <property type="project" value="InterPro"/>
</dbReference>
<evidence type="ECO:0000313" key="2">
    <source>
        <dbReference type="Proteomes" id="UP000529861"/>
    </source>
</evidence>
<reference evidence="1 2" key="1">
    <citation type="submission" date="2020-04" db="EMBL/GenBank/DDBJ databases">
        <title>Draft genome sequence of Caldanaerobacter sunterraneus. strain 1523vc isolated from Griffin hot spring, Kamchatka, Russia.</title>
        <authorList>
            <person name="Toshchakov S.V."/>
            <person name="Podosokorskaya O.A."/>
            <person name="Kublanov I.V."/>
            <person name="Korzhenkov A."/>
            <person name="Patrushev M.V."/>
        </authorList>
    </citation>
    <scope>NUCLEOTIDE SEQUENCE [LARGE SCALE GENOMIC DNA]</scope>
    <source>
        <strain evidence="1 2">1523vc</strain>
    </source>
</reference>
<comment type="caution">
    <text evidence="1">The sequence shown here is derived from an EMBL/GenBank/DDBJ whole genome shotgun (WGS) entry which is preliminary data.</text>
</comment>
<dbReference type="Proteomes" id="UP000529861">
    <property type="component" value="Unassembled WGS sequence"/>
</dbReference>
<sequence>MLDNLLREEYFDLDIEEEILNEIEREAIKENPNGIRDDKYADWTIEKIKLLRAELERKKMIVENKKRFLDEWFEKEKKSIENKISFYTSRLQEYFESLDPKLLHKTKTQISYSLPSGKLKKILEKDDFERRDEEILDWLKRNNYTSFIKIKESVDWAKLKESIEISGDRAVLRDTGEIIEGIKIVKKPAEFKVE</sequence>
<evidence type="ECO:0008006" key="3">
    <source>
        <dbReference type="Google" id="ProtNLM"/>
    </source>
</evidence>
<accession>A0A7Y2PLP9</accession>
<dbReference type="InterPro" id="IPR009951">
    <property type="entry name" value="Host-nuc_inhib_Gam"/>
</dbReference>
<protein>
    <recommendedName>
        <fullName evidence="3">Bacteriophage Mu Gam like protein</fullName>
    </recommendedName>
</protein>
<organism evidence="1 2">
    <name type="scientific">Caldanaerobacter subterraneus</name>
    <dbReference type="NCBI Taxonomy" id="911092"/>
    <lineage>
        <taxon>Bacteria</taxon>
        <taxon>Bacillati</taxon>
        <taxon>Bacillota</taxon>
        <taxon>Clostridia</taxon>
        <taxon>Thermoanaerobacterales</taxon>
        <taxon>Thermoanaerobacteraceae</taxon>
        <taxon>Caldanaerobacter</taxon>
    </lineage>
</organism>
<gene>
    <name evidence="1" type="ORF">HKI81_09975</name>
</gene>
<dbReference type="AlphaFoldDB" id="A0A7Y2PLP9"/>
<dbReference type="SUPFAM" id="SSF161266">
    <property type="entry name" value="Gam-like"/>
    <property type="match status" value="1"/>
</dbReference>
<dbReference type="GO" id="GO:0042262">
    <property type="term" value="P:DNA protection"/>
    <property type="evidence" value="ECO:0007669"/>
    <property type="project" value="InterPro"/>
</dbReference>
<evidence type="ECO:0000313" key="1">
    <source>
        <dbReference type="EMBL" id="NNG67536.1"/>
    </source>
</evidence>
<dbReference type="RefSeq" id="WP_170271329.1">
    <property type="nucleotide sequence ID" value="NZ_JABEQB010000031.1"/>
</dbReference>
<proteinExistence type="predicted"/>
<name>A0A7Y2PLP9_9THEO</name>
<dbReference type="EMBL" id="JABEQB010000031">
    <property type="protein sequence ID" value="NNG67536.1"/>
    <property type="molecule type" value="Genomic_DNA"/>
</dbReference>